<evidence type="ECO:0000313" key="8">
    <source>
        <dbReference type="EMBL" id="PHZ26593.1"/>
    </source>
</evidence>
<gene>
    <name evidence="8" type="ORF">CS533_15660</name>
</gene>
<dbReference type="GO" id="GO:0003677">
    <property type="term" value="F:DNA binding"/>
    <property type="evidence" value="ECO:0007669"/>
    <property type="project" value="UniProtKB-UniRule"/>
</dbReference>
<keyword evidence="4" id="KW-0233">DNA recombination</keyword>
<comment type="similarity">
    <text evidence="1">Belongs to the 'phage' integrase family.</text>
</comment>
<feature type="domain" description="Core-binding (CB)" evidence="7">
    <location>
        <begin position="116"/>
        <end position="197"/>
    </location>
</feature>
<evidence type="ECO:0008006" key="10">
    <source>
        <dbReference type="Google" id="ProtNLM"/>
    </source>
</evidence>
<dbReference type="InterPro" id="IPR002104">
    <property type="entry name" value="Integrase_catalytic"/>
</dbReference>
<evidence type="ECO:0000256" key="2">
    <source>
        <dbReference type="ARBA" id="ARBA00022908"/>
    </source>
</evidence>
<dbReference type="PANTHER" id="PTHR30349">
    <property type="entry name" value="PHAGE INTEGRASE-RELATED"/>
    <property type="match status" value="1"/>
</dbReference>
<evidence type="ECO:0000313" key="9">
    <source>
        <dbReference type="Proteomes" id="UP000229378"/>
    </source>
</evidence>
<evidence type="ECO:0000256" key="3">
    <source>
        <dbReference type="ARBA" id="ARBA00023125"/>
    </source>
</evidence>
<accession>A0A2G4TZW9</accession>
<reference evidence="8 9" key="1">
    <citation type="submission" date="2017-10" db="EMBL/GenBank/DDBJ databases">
        <authorList>
            <person name="Banno H."/>
            <person name="Chua N.-H."/>
        </authorList>
    </citation>
    <scope>NUCLEOTIDE SEQUENCE [LARGE SCALE GENOMIC DNA]</scope>
    <source>
        <strain evidence="8 9">SCPM-O-B-7607</strain>
    </source>
</reference>
<dbReference type="PROSITE" id="PS51898">
    <property type="entry name" value="TYR_RECOMBINASE"/>
    <property type="match status" value="1"/>
</dbReference>
<dbReference type="PROSITE" id="PS51900">
    <property type="entry name" value="CB"/>
    <property type="match status" value="1"/>
</dbReference>
<dbReference type="GO" id="GO:0015074">
    <property type="term" value="P:DNA integration"/>
    <property type="evidence" value="ECO:0007669"/>
    <property type="project" value="UniProtKB-KW"/>
</dbReference>
<evidence type="ECO:0000259" key="7">
    <source>
        <dbReference type="PROSITE" id="PS51900"/>
    </source>
</evidence>
<dbReference type="AlphaFoldDB" id="A0A2G4TZW9"/>
<feature type="domain" description="Tyr recombinase" evidence="6">
    <location>
        <begin position="220"/>
        <end position="387"/>
    </location>
</feature>
<dbReference type="PANTHER" id="PTHR30349:SF41">
    <property type="entry name" value="INTEGRASE_RECOMBINASE PROTEIN MJ0367-RELATED"/>
    <property type="match status" value="1"/>
</dbReference>
<dbReference type="Gene3D" id="1.10.150.130">
    <property type="match status" value="1"/>
</dbReference>
<dbReference type="Proteomes" id="UP000229378">
    <property type="component" value="Unassembled WGS sequence"/>
</dbReference>
<organism evidence="8 9">
    <name type="scientific">Yersinia bercovieri</name>
    <dbReference type="NCBI Taxonomy" id="634"/>
    <lineage>
        <taxon>Bacteria</taxon>
        <taxon>Pseudomonadati</taxon>
        <taxon>Pseudomonadota</taxon>
        <taxon>Gammaproteobacteria</taxon>
        <taxon>Enterobacterales</taxon>
        <taxon>Yersiniaceae</taxon>
        <taxon>Yersinia</taxon>
    </lineage>
</organism>
<sequence>MYQRNYTGITQVFRRPSGLYTFCKHHHGAAIHITLGTRDSYEAAIMSRSLLMVYYQHSCEPLETVRQKLYSCRKQLQLTALVGYAVPPSLPQTMPVAEQPVRAITPKPKKDKEKRLTLLVVLDDYLKSNKNDWREKTLKVNESRCRYFIDFLGNRLITEVSKSDISDFKQHLVGKGFSPNTCNDYFIKASGLFTFACKQRDYITKSPFDGMGFRKVSNVTDKRGILHLEHEQALKGFPEHSQNWWLLQLLWFTGCRISEVTQLQPADYRVIDGVECISINDEGNKTLKNDASRRTIPIHEDLLKLGIFTDKPTFTYTPDRASQLVSSIYTGLGVTAHSYRYGMSDRLRKLNIPDYVRFELLGHAHKTTTDRIYKSDDAILLLKSAIDLT</sequence>
<evidence type="ECO:0000259" key="6">
    <source>
        <dbReference type="PROSITE" id="PS51898"/>
    </source>
</evidence>
<name>A0A2G4TZW9_YERBE</name>
<dbReference type="EMBL" id="PEHN01000018">
    <property type="protein sequence ID" value="PHZ26593.1"/>
    <property type="molecule type" value="Genomic_DNA"/>
</dbReference>
<dbReference type="GO" id="GO:0006310">
    <property type="term" value="P:DNA recombination"/>
    <property type="evidence" value="ECO:0007669"/>
    <property type="project" value="UniProtKB-KW"/>
</dbReference>
<protein>
    <recommendedName>
        <fullName evidence="10">Integrase</fullName>
    </recommendedName>
</protein>
<keyword evidence="3 5" id="KW-0238">DNA-binding</keyword>
<comment type="caution">
    <text evidence="8">The sequence shown here is derived from an EMBL/GenBank/DDBJ whole genome shotgun (WGS) entry which is preliminary data.</text>
</comment>
<keyword evidence="2" id="KW-0229">DNA integration</keyword>
<dbReference type="InterPro" id="IPR013762">
    <property type="entry name" value="Integrase-like_cat_sf"/>
</dbReference>
<dbReference type="InterPro" id="IPR050090">
    <property type="entry name" value="Tyrosine_recombinase_XerCD"/>
</dbReference>
<dbReference type="InterPro" id="IPR025269">
    <property type="entry name" value="SAM-like_dom"/>
</dbReference>
<dbReference type="SUPFAM" id="SSF56349">
    <property type="entry name" value="DNA breaking-rejoining enzymes"/>
    <property type="match status" value="1"/>
</dbReference>
<proteinExistence type="inferred from homology"/>
<evidence type="ECO:0000256" key="5">
    <source>
        <dbReference type="PROSITE-ProRule" id="PRU01248"/>
    </source>
</evidence>
<evidence type="ECO:0000256" key="4">
    <source>
        <dbReference type="ARBA" id="ARBA00023172"/>
    </source>
</evidence>
<dbReference type="InterPro" id="IPR044068">
    <property type="entry name" value="CB"/>
</dbReference>
<dbReference type="Pfam" id="PF13102">
    <property type="entry name" value="Phage_int_SAM_5"/>
    <property type="match status" value="1"/>
</dbReference>
<dbReference type="InterPro" id="IPR010998">
    <property type="entry name" value="Integrase_recombinase_N"/>
</dbReference>
<evidence type="ECO:0000256" key="1">
    <source>
        <dbReference type="ARBA" id="ARBA00008857"/>
    </source>
</evidence>
<dbReference type="Gene3D" id="1.10.443.10">
    <property type="entry name" value="Intergrase catalytic core"/>
    <property type="match status" value="1"/>
</dbReference>
<dbReference type="InterPro" id="IPR011010">
    <property type="entry name" value="DNA_brk_join_enz"/>
</dbReference>